<gene>
    <name evidence="1" type="ORF">QUV98_07255</name>
</gene>
<dbReference type="Proteomes" id="UP001529275">
    <property type="component" value="Unassembled WGS sequence"/>
</dbReference>
<dbReference type="Pfam" id="PF12663">
    <property type="entry name" value="DUF3788"/>
    <property type="match status" value="1"/>
</dbReference>
<sequence length="140" mass="16875">MLDRKDSQSMPTQQDMSQYIHNPLWDLFYQYMIDQYHITPKYEFSKCSWEYGWNIKIKKSQKTLCTIYPRENYFTVMVVIGKKEKDSFEQILPTLHNNIQNIYANTQEGNGQKWLMIDLEDDNKQYEDIKKIINIKVCGK</sequence>
<protein>
    <submittedName>
        <fullName evidence="1">DUF3788 domain-containing protein</fullName>
    </submittedName>
</protein>
<organism evidence="1 2">
    <name type="scientific">Massilimicrobiota timonensis</name>
    <dbReference type="NCBI Taxonomy" id="1776392"/>
    <lineage>
        <taxon>Bacteria</taxon>
        <taxon>Bacillati</taxon>
        <taxon>Bacillota</taxon>
        <taxon>Erysipelotrichia</taxon>
        <taxon>Erysipelotrichales</taxon>
        <taxon>Erysipelotrichaceae</taxon>
        <taxon>Massilimicrobiota</taxon>
    </lineage>
</organism>
<reference evidence="2" key="1">
    <citation type="submission" date="2023-06" db="EMBL/GenBank/DDBJ databases">
        <title>Identification and characterization of horizontal gene transfer across gut microbiota members of farm animals based on homology search.</title>
        <authorList>
            <person name="Zeman M."/>
            <person name="Kubasova T."/>
            <person name="Jahodarova E."/>
            <person name="Nykrynova M."/>
            <person name="Rychlik I."/>
        </authorList>
    </citation>
    <scope>NUCLEOTIDE SEQUENCE [LARGE SCALE GENOMIC DNA]</scope>
    <source>
        <strain evidence="2">ET341</strain>
    </source>
</reference>
<reference evidence="1 2" key="2">
    <citation type="submission" date="2023-06" db="EMBL/GenBank/DDBJ databases">
        <authorList>
            <person name="Zeman M."/>
            <person name="Kubasova T."/>
            <person name="Jahodarova E."/>
            <person name="Nykrynova M."/>
            <person name="Rychlik I."/>
        </authorList>
    </citation>
    <scope>NUCLEOTIDE SEQUENCE [LARGE SCALE GENOMIC DNA]</scope>
    <source>
        <strain evidence="1 2">ET341</strain>
    </source>
</reference>
<dbReference type="EMBL" id="JAUDCK010000023">
    <property type="protein sequence ID" value="MDM8196108.1"/>
    <property type="molecule type" value="Genomic_DNA"/>
</dbReference>
<proteinExistence type="predicted"/>
<accession>A0ABT7UIY6</accession>
<keyword evidence="2" id="KW-1185">Reference proteome</keyword>
<dbReference type="InterPro" id="IPR024265">
    <property type="entry name" value="DUF3788"/>
</dbReference>
<evidence type="ECO:0000313" key="2">
    <source>
        <dbReference type="Proteomes" id="UP001529275"/>
    </source>
</evidence>
<name>A0ABT7UIY6_9FIRM</name>
<evidence type="ECO:0000313" key="1">
    <source>
        <dbReference type="EMBL" id="MDM8196108.1"/>
    </source>
</evidence>
<comment type="caution">
    <text evidence="1">The sequence shown here is derived from an EMBL/GenBank/DDBJ whole genome shotgun (WGS) entry which is preliminary data.</text>
</comment>
<dbReference type="RefSeq" id="WP_289527797.1">
    <property type="nucleotide sequence ID" value="NZ_JAUDCK010000023.1"/>
</dbReference>